<sequence>NKRASNMNPLIVLTVLGVATAFPHIPDTPEVAAAKAQFFASYQRQAAAAAAAPDIATHPQQVAHPNTFGAFAQKWTGPTATNIPAGVQGINQVPDTADVQAATNAFLAAYQAQLSAVGGVQQASPAHHMAAPHHAAPVTSQRWTGPLAATIPAGVQGSLAQVPDTAEVQAAAAAHFAAHQAALRSTGGAVIHSSASAPVQRWTGPVAATIPAGVVGSTNQVAETADVAAAKAAHFAAYQQALVHAG</sequence>
<dbReference type="AlphaFoldDB" id="A0AAV2QN45"/>
<protein>
    <recommendedName>
        <fullName evidence="4">Cuticle protein</fullName>
    </recommendedName>
</protein>
<keyword evidence="3" id="KW-1185">Reference proteome</keyword>
<feature type="non-terminal residue" evidence="2">
    <location>
        <position position="1"/>
    </location>
</feature>
<dbReference type="EMBL" id="CAXKWB010009044">
    <property type="protein sequence ID" value="CAL4093306.1"/>
    <property type="molecule type" value="Genomic_DNA"/>
</dbReference>
<reference evidence="2 3" key="1">
    <citation type="submission" date="2024-05" db="EMBL/GenBank/DDBJ databases">
        <authorList>
            <person name="Wallberg A."/>
        </authorList>
    </citation>
    <scope>NUCLEOTIDE SEQUENCE [LARGE SCALE GENOMIC DNA]</scope>
</reference>
<organism evidence="2 3">
    <name type="scientific">Meganyctiphanes norvegica</name>
    <name type="common">Northern krill</name>
    <name type="synonym">Thysanopoda norvegica</name>
    <dbReference type="NCBI Taxonomy" id="48144"/>
    <lineage>
        <taxon>Eukaryota</taxon>
        <taxon>Metazoa</taxon>
        <taxon>Ecdysozoa</taxon>
        <taxon>Arthropoda</taxon>
        <taxon>Crustacea</taxon>
        <taxon>Multicrustacea</taxon>
        <taxon>Malacostraca</taxon>
        <taxon>Eumalacostraca</taxon>
        <taxon>Eucarida</taxon>
        <taxon>Euphausiacea</taxon>
        <taxon>Euphausiidae</taxon>
        <taxon>Meganyctiphanes</taxon>
    </lineage>
</organism>
<evidence type="ECO:0000256" key="1">
    <source>
        <dbReference type="SAM" id="SignalP"/>
    </source>
</evidence>
<keyword evidence="1" id="KW-0732">Signal</keyword>
<evidence type="ECO:0000313" key="2">
    <source>
        <dbReference type="EMBL" id="CAL4093306.1"/>
    </source>
</evidence>
<comment type="caution">
    <text evidence="2">The sequence shown here is derived from an EMBL/GenBank/DDBJ whole genome shotgun (WGS) entry which is preliminary data.</text>
</comment>
<accession>A0AAV2QN45</accession>
<dbReference type="Proteomes" id="UP001497623">
    <property type="component" value="Unassembled WGS sequence"/>
</dbReference>
<gene>
    <name evidence="2" type="ORF">MNOR_LOCUS14807</name>
</gene>
<proteinExistence type="predicted"/>
<name>A0AAV2QN45_MEGNR</name>
<evidence type="ECO:0008006" key="4">
    <source>
        <dbReference type="Google" id="ProtNLM"/>
    </source>
</evidence>
<evidence type="ECO:0000313" key="3">
    <source>
        <dbReference type="Proteomes" id="UP001497623"/>
    </source>
</evidence>
<feature type="signal peptide" evidence="1">
    <location>
        <begin position="1"/>
        <end position="21"/>
    </location>
</feature>
<feature type="chain" id="PRO_5043965707" description="Cuticle protein" evidence="1">
    <location>
        <begin position="22"/>
        <end position="246"/>
    </location>
</feature>